<proteinExistence type="predicted"/>
<dbReference type="PANTHER" id="PTHR11851:SF149">
    <property type="entry name" value="GH01077P"/>
    <property type="match status" value="1"/>
</dbReference>
<protein>
    <submittedName>
        <fullName evidence="6">Uncharacterized protein</fullName>
    </submittedName>
</protein>
<evidence type="ECO:0000256" key="1">
    <source>
        <dbReference type="ARBA" id="ARBA00022670"/>
    </source>
</evidence>
<comment type="caution">
    <text evidence="6">The sequence shown here is derived from an EMBL/GenBank/DDBJ whole genome shotgun (WGS) entry which is preliminary data.</text>
</comment>
<organism evidence="6 7">
    <name type="scientific">Bonamia ostreae</name>
    <dbReference type="NCBI Taxonomy" id="126728"/>
    <lineage>
        <taxon>Eukaryota</taxon>
        <taxon>Sar</taxon>
        <taxon>Rhizaria</taxon>
        <taxon>Endomyxa</taxon>
        <taxon>Ascetosporea</taxon>
        <taxon>Haplosporida</taxon>
        <taxon>Bonamia</taxon>
    </lineage>
</organism>
<dbReference type="Proteomes" id="UP001439008">
    <property type="component" value="Unassembled WGS sequence"/>
</dbReference>
<dbReference type="SUPFAM" id="SSF63411">
    <property type="entry name" value="LuxS/MPP-like metallohydrolase"/>
    <property type="match status" value="1"/>
</dbReference>
<name>A0ABV2AUT8_9EUKA</name>
<sequence>MRALCELSDNVTDQQVEEVRNKLVTAALSPIDSTDELCEELGRQVLTCGRKMPAAEFVARLNAVDASAVRLAAKRFIYDKDLSLSAVGPIVELPPYPWFRRHTYSLTH</sequence>
<keyword evidence="1" id="KW-0645">Protease</keyword>
<keyword evidence="2" id="KW-0479">Metal-binding</keyword>
<dbReference type="InterPro" id="IPR011249">
    <property type="entry name" value="Metalloenz_LuxS/M16"/>
</dbReference>
<evidence type="ECO:0000313" key="6">
    <source>
        <dbReference type="EMBL" id="MES1923417.1"/>
    </source>
</evidence>
<evidence type="ECO:0000256" key="4">
    <source>
        <dbReference type="ARBA" id="ARBA00022833"/>
    </source>
</evidence>
<gene>
    <name evidence="6" type="ORF">MHBO_004984</name>
</gene>
<evidence type="ECO:0000313" key="7">
    <source>
        <dbReference type="Proteomes" id="UP001439008"/>
    </source>
</evidence>
<evidence type="ECO:0000256" key="3">
    <source>
        <dbReference type="ARBA" id="ARBA00022801"/>
    </source>
</evidence>
<evidence type="ECO:0000256" key="2">
    <source>
        <dbReference type="ARBA" id="ARBA00022723"/>
    </source>
</evidence>
<dbReference type="Gene3D" id="3.30.830.10">
    <property type="entry name" value="Metalloenzyme, LuxS/M16 peptidase-like"/>
    <property type="match status" value="1"/>
</dbReference>
<accession>A0ABV2AUT8</accession>
<keyword evidence="7" id="KW-1185">Reference proteome</keyword>
<dbReference type="InterPro" id="IPR050361">
    <property type="entry name" value="MPP/UQCRC_Complex"/>
</dbReference>
<dbReference type="EMBL" id="JBDODL010006101">
    <property type="protein sequence ID" value="MES1923417.1"/>
    <property type="molecule type" value="Genomic_DNA"/>
</dbReference>
<keyword evidence="5" id="KW-0482">Metalloprotease</keyword>
<reference evidence="6 7" key="1">
    <citation type="journal article" date="2024" name="BMC Biol.">
        <title>Comparative genomics of Ascetosporea gives new insight into the evolutionary basis for animal parasitism in Rhizaria.</title>
        <authorList>
            <person name="Hiltunen Thoren M."/>
            <person name="Onut-Brannstrom I."/>
            <person name="Alfjorden A."/>
            <person name="Peckova H."/>
            <person name="Swords F."/>
            <person name="Hooper C."/>
            <person name="Holzer A.S."/>
            <person name="Bass D."/>
            <person name="Burki F."/>
        </authorList>
    </citation>
    <scope>NUCLEOTIDE SEQUENCE [LARGE SCALE GENOMIC DNA]</scope>
    <source>
        <strain evidence="6">20-A016</strain>
    </source>
</reference>
<keyword evidence="3" id="KW-0378">Hydrolase</keyword>
<dbReference type="PANTHER" id="PTHR11851">
    <property type="entry name" value="METALLOPROTEASE"/>
    <property type="match status" value="1"/>
</dbReference>
<keyword evidence="4" id="KW-0862">Zinc</keyword>
<evidence type="ECO:0000256" key="5">
    <source>
        <dbReference type="ARBA" id="ARBA00023049"/>
    </source>
</evidence>